<dbReference type="NCBIfam" id="NF008750">
    <property type="entry name" value="PRK11784.1-2"/>
    <property type="match status" value="1"/>
</dbReference>
<dbReference type="Proteomes" id="UP000321310">
    <property type="component" value="Unassembled WGS sequence"/>
</dbReference>
<dbReference type="GO" id="GO:0002098">
    <property type="term" value="P:tRNA wobble uridine modification"/>
    <property type="evidence" value="ECO:0007669"/>
    <property type="project" value="InterPro"/>
</dbReference>
<evidence type="ECO:0000259" key="2">
    <source>
        <dbReference type="PROSITE" id="PS50206"/>
    </source>
</evidence>
<evidence type="ECO:0000313" key="4">
    <source>
        <dbReference type="Proteomes" id="UP000321310"/>
    </source>
</evidence>
<dbReference type="PANTHER" id="PTHR30401:SF0">
    <property type="entry name" value="TRNA 2-SELENOURIDINE SYNTHASE"/>
    <property type="match status" value="1"/>
</dbReference>
<dbReference type="InterPro" id="IPR001763">
    <property type="entry name" value="Rhodanese-like_dom"/>
</dbReference>
<feature type="domain" description="Rhodanese" evidence="2">
    <location>
        <begin position="12"/>
        <end position="133"/>
    </location>
</feature>
<dbReference type="InterPro" id="IPR036873">
    <property type="entry name" value="Rhodanese-like_dom_sf"/>
</dbReference>
<evidence type="ECO:0000256" key="1">
    <source>
        <dbReference type="ARBA" id="ARBA00023266"/>
    </source>
</evidence>
<dbReference type="GO" id="GO:0043828">
    <property type="term" value="F:tRNA 2-selenouridine synthase activity"/>
    <property type="evidence" value="ECO:0007669"/>
    <property type="project" value="InterPro"/>
</dbReference>
<dbReference type="SUPFAM" id="SSF52821">
    <property type="entry name" value="Rhodanese/Cell cycle control phosphatase"/>
    <property type="match status" value="1"/>
</dbReference>
<dbReference type="NCBIfam" id="TIGR03167">
    <property type="entry name" value="tRNA_sel_U_synt"/>
    <property type="match status" value="1"/>
</dbReference>
<name>A0A5C7DLL5_9BACT</name>
<dbReference type="SMART" id="SM00450">
    <property type="entry name" value="RHOD"/>
    <property type="match status" value="1"/>
</dbReference>
<evidence type="ECO:0000313" key="3">
    <source>
        <dbReference type="EMBL" id="TXE78128.1"/>
    </source>
</evidence>
<sequence>MYKEVDFENFLGFNFDLLIDARSPREYTHAHIKNAKNYYALNDDEFEEIGTLYKKNKGLAKIKGASYICKNMSEHINKLYQNYKIGSLIGIYCARGGKRSKALALILVELGYRVVRLEGGYKAYRSYVSAFFQKELKIDFLCLCGNTASGKSELIQTLDNALNLEKLANHQGSSFGKIYGEQPSQKAFEDELFYFLKDYSYKTCFIEAESRQIGNLTLPLNLYNAMQKGRKIWCECALNLRVERILKIYAHIEKSYFYECVEKISPYISKDFKTILCQNYENNDLKSCVLMLIKYYDKVYKKPQKIDFYLKNDNPKQAKEELVKINFTSLKN</sequence>
<dbReference type="Pfam" id="PF00581">
    <property type="entry name" value="Rhodanese"/>
    <property type="match status" value="1"/>
</dbReference>
<dbReference type="EMBL" id="VOWB01000093">
    <property type="protein sequence ID" value="TXE78128.1"/>
    <property type="molecule type" value="Genomic_DNA"/>
</dbReference>
<dbReference type="PANTHER" id="PTHR30401">
    <property type="entry name" value="TRNA 2-SELENOURIDINE SYNTHASE"/>
    <property type="match status" value="1"/>
</dbReference>
<dbReference type="InterPro" id="IPR027417">
    <property type="entry name" value="P-loop_NTPase"/>
</dbReference>
<dbReference type="AlphaFoldDB" id="A0A5C7DLL5"/>
<dbReference type="SUPFAM" id="SSF52540">
    <property type="entry name" value="P-loop containing nucleoside triphosphate hydrolases"/>
    <property type="match status" value="1"/>
</dbReference>
<comment type="caution">
    <text evidence="3">The sequence shown here is derived from an EMBL/GenBank/DDBJ whole genome shotgun (WGS) entry which is preliminary data.</text>
</comment>
<keyword evidence="1" id="KW-0711">Selenium</keyword>
<dbReference type="InterPro" id="IPR058840">
    <property type="entry name" value="AAA_SelU"/>
</dbReference>
<dbReference type="PROSITE" id="PS50206">
    <property type="entry name" value="RHODANESE_3"/>
    <property type="match status" value="1"/>
</dbReference>
<proteinExistence type="predicted"/>
<dbReference type="Gene3D" id="3.40.250.10">
    <property type="entry name" value="Rhodanese-like domain"/>
    <property type="match status" value="1"/>
</dbReference>
<reference evidence="3 4" key="1">
    <citation type="submission" date="2019-07" db="EMBL/GenBank/DDBJ databases">
        <title>Rapid identification of Enteric Bacteria from Whole Genome Sequences (WGS) using Average Nucleotide Identity (ANI).</title>
        <authorList>
            <person name="Lane C."/>
        </authorList>
    </citation>
    <scope>NUCLEOTIDE SEQUENCE [LARGE SCALE GENOMIC DNA]</scope>
    <source>
        <strain evidence="3 4">2016D-0250</strain>
    </source>
</reference>
<accession>A0A5C7DLL5</accession>
<dbReference type="RefSeq" id="WP_147576160.1">
    <property type="nucleotide sequence ID" value="NZ_VOWB01000093.1"/>
</dbReference>
<organism evidence="3 4">
    <name type="scientific">Campylobacter peloridis</name>
    <dbReference type="NCBI Taxonomy" id="488546"/>
    <lineage>
        <taxon>Bacteria</taxon>
        <taxon>Pseudomonadati</taxon>
        <taxon>Campylobacterota</taxon>
        <taxon>Epsilonproteobacteria</taxon>
        <taxon>Campylobacterales</taxon>
        <taxon>Campylobacteraceae</taxon>
        <taxon>Campylobacter</taxon>
    </lineage>
</organism>
<dbReference type="InterPro" id="IPR017582">
    <property type="entry name" value="SelU"/>
</dbReference>
<gene>
    <name evidence="3" type="primary">mnmH</name>
    <name evidence="3" type="ORF">FPD46_08620</name>
</gene>
<protein>
    <submittedName>
        <fullName evidence="3">tRNA 2-selenouridine(34) synthase MnmH</fullName>
    </submittedName>
</protein>
<dbReference type="Pfam" id="PF26341">
    <property type="entry name" value="AAA_SelU"/>
    <property type="match status" value="1"/>
</dbReference>